<evidence type="ECO:0000256" key="13">
    <source>
        <dbReference type="ARBA" id="ARBA00034808"/>
    </source>
</evidence>
<dbReference type="InterPro" id="IPR027417">
    <property type="entry name" value="P-loop_NTPase"/>
</dbReference>
<dbReference type="GO" id="GO:0000725">
    <property type="term" value="P:recombinational repair"/>
    <property type="evidence" value="ECO:0007669"/>
    <property type="project" value="TreeGrafter"/>
</dbReference>
<evidence type="ECO:0000256" key="14">
    <source>
        <dbReference type="ARBA" id="ARBA00048988"/>
    </source>
</evidence>
<dbReference type="Pfam" id="PF13361">
    <property type="entry name" value="UvrD_C"/>
    <property type="match status" value="1"/>
</dbReference>
<organism evidence="18 19">
    <name type="scientific">Candidatus Gottesmanbacteria bacterium RIFCSPHIGHO2_02_FULL_40_13</name>
    <dbReference type="NCBI Taxonomy" id="1798384"/>
    <lineage>
        <taxon>Bacteria</taxon>
        <taxon>Candidatus Gottesmaniibacteriota</taxon>
    </lineage>
</organism>
<dbReference type="SUPFAM" id="SSF52540">
    <property type="entry name" value="P-loop containing nucleoside triphosphate hydrolases"/>
    <property type="match status" value="1"/>
</dbReference>
<dbReference type="InterPro" id="IPR013986">
    <property type="entry name" value="DExx_box_DNA_helicase_dom_sf"/>
</dbReference>
<sequence>MNDKKLNKEQMKAVRYQKGPLLIIAGAGTGKTTVITERINWLIRKKLATPSEILALTFTQKAALEMEERVDMALPYGYTQLWISTFHAFCEKVLRSDALEIGLDPGFRMMSEADAVIFLRKNIFRFTLDYFRPLGNPYKFIVSLLTHFSRLKDEDVSPNEYIHWAQVQSSKFKVQSEKGDEKLDAEKYLELARAYQKYEELKMKEGVMDFADLISNTLQLFRTRRTVLEEYQKKYKYLLIDEFQDTNIAQNTIAILLAGEKKNITVVGDDDQAIYRWRGAAISNIVQFRKTFKTAKIIVLDKNYRSTAQILASSYKLIQNNNPDRLEIKEKISKKLISTRRETGEKIEFLYNTKVEDEAEEVIKKIKTLRDETGWLWSDFAILVRANNHIDPFVHAFVRHGLPYQILGPSVLFKQREVKDLIAYLTSLNNLSDSVAFFRVLSMSIFNPDVRDLTVMMNFGEKLGLSLFEALEVIIAYETDDKVHWSRKKNYRQYLPHLSQSSFGQLLKIYRMVERHLSLTSKESAGQILYYFLEDTGLLQKITEYKSSVEEREALNISKFFDRIKSFETRHEDASIRAVVDYLDMAMELGESPRSSETDFREQDAVKLLTVHQSKGLEFKAVFLVNLAAGRFPSRERKEKIPLPESLIKEILPEGDYHLQEERRLFYVAMTRARDRLYFSASTFYGDGKRERKISPFVYETLGIDILTNTTETVKQLSLLQYKKYPVIEEKKVLQPVNYLSYTRISTFLTCPLQYKYRYVLKIPVPVSSAASFGSSVHLALQKFYEQVQAKKKVTKKNLLHILDQVWLPIGYKDRDYEEKMHQRGEKMLSAYYDKFYQEKVIPLELEQLFTIRLDKKLKIGGKIDRVDDLGQGKIEIIDYKTGKIKSSKDIEADLQMTVYAMAATDKGIYHKKIEQVVLSFYFLGNQEKISSTRTTEQLVKAKSQLAKIAGEIESGTFKAKVGPWCDFCDFKLICEAWQ</sequence>
<dbReference type="PANTHER" id="PTHR11070">
    <property type="entry name" value="UVRD / RECB / PCRA DNA HELICASE FAMILY MEMBER"/>
    <property type="match status" value="1"/>
</dbReference>
<dbReference type="PROSITE" id="PS51198">
    <property type="entry name" value="UVRD_HELICASE_ATP_BIND"/>
    <property type="match status" value="1"/>
</dbReference>
<evidence type="ECO:0000256" key="8">
    <source>
        <dbReference type="ARBA" id="ARBA00022840"/>
    </source>
</evidence>
<evidence type="ECO:0000256" key="5">
    <source>
        <dbReference type="ARBA" id="ARBA00022801"/>
    </source>
</evidence>
<evidence type="ECO:0000256" key="4">
    <source>
        <dbReference type="ARBA" id="ARBA00022763"/>
    </source>
</evidence>
<dbReference type="Proteomes" id="UP000177092">
    <property type="component" value="Unassembled WGS sequence"/>
</dbReference>
<keyword evidence="5 15" id="KW-0378">Hydrolase</keyword>
<evidence type="ECO:0000259" key="16">
    <source>
        <dbReference type="PROSITE" id="PS51198"/>
    </source>
</evidence>
<dbReference type="Gene3D" id="1.10.486.10">
    <property type="entry name" value="PCRA, domain 4"/>
    <property type="match status" value="1"/>
</dbReference>
<dbReference type="InterPro" id="IPR011604">
    <property type="entry name" value="PDDEXK-like_dom_sf"/>
</dbReference>
<dbReference type="STRING" id="1798384.A3D03_06510"/>
<dbReference type="GO" id="GO:0004527">
    <property type="term" value="F:exonuclease activity"/>
    <property type="evidence" value="ECO:0007669"/>
    <property type="project" value="UniProtKB-KW"/>
</dbReference>
<keyword evidence="8 15" id="KW-0067">ATP-binding</keyword>
<dbReference type="GO" id="GO:0043138">
    <property type="term" value="F:3'-5' DNA helicase activity"/>
    <property type="evidence" value="ECO:0007669"/>
    <property type="project" value="UniProtKB-EC"/>
</dbReference>
<dbReference type="Gene3D" id="1.10.10.160">
    <property type="match status" value="1"/>
</dbReference>
<dbReference type="InterPro" id="IPR000212">
    <property type="entry name" value="DNA_helicase_UvrD/REP"/>
</dbReference>
<dbReference type="PANTHER" id="PTHR11070:SF2">
    <property type="entry name" value="ATP-DEPENDENT DNA HELICASE SRS2"/>
    <property type="match status" value="1"/>
</dbReference>
<evidence type="ECO:0000256" key="3">
    <source>
        <dbReference type="ARBA" id="ARBA00022741"/>
    </source>
</evidence>
<feature type="domain" description="UvrD-like helicase ATP-binding" evidence="16">
    <location>
        <begin position="4"/>
        <end position="307"/>
    </location>
</feature>
<dbReference type="InterPro" id="IPR011335">
    <property type="entry name" value="Restrct_endonuc-II-like"/>
</dbReference>
<evidence type="ECO:0000313" key="18">
    <source>
        <dbReference type="EMBL" id="OGG20474.1"/>
    </source>
</evidence>
<evidence type="ECO:0000256" key="15">
    <source>
        <dbReference type="PROSITE-ProRule" id="PRU00560"/>
    </source>
</evidence>
<evidence type="ECO:0000256" key="12">
    <source>
        <dbReference type="ARBA" id="ARBA00034617"/>
    </source>
</evidence>
<keyword evidence="7" id="KW-0269">Exonuclease</keyword>
<dbReference type="InterPro" id="IPR014016">
    <property type="entry name" value="UvrD-like_ATP-bd"/>
</dbReference>
<dbReference type="Gene3D" id="3.40.50.300">
    <property type="entry name" value="P-loop containing nucleotide triphosphate hydrolases"/>
    <property type="match status" value="2"/>
</dbReference>
<gene>
    <name evidence="18" type="ORF">A3D03_06510</name>
</gene>
<keyword evidence="10" id="KW-0234">DNA repair</keyword>
<dbReference type="AlphaFoldDB" id="A0A1F6A7F0"/>
<protein>
    <recommendedName>
        <fullName evidence="13">DNA 3'-5' helicase</fullName>
        <ecNumber evidence="13">5.6.2.4</ecNumber>
    </recommendedName>
</protein>
<keyword evidence="2" id="KW-0540">Nuclease</keyword>
<evidence type="ECO:0000256" key="2">
    <source>
        <dbReference type="ARBA" id="ARBA00022722"/>
    </source>
</evidence>
<dbReference type="CDD" id="cd17932">
    <property type="entry name" value="DEXQc_UvrD"/>
    <property type="match status" value="1"/>
</dbReference>
<evidence type="ECO:0000256" key="6">
    <source>
        <dbReference type="ARBA" id="ARBA00022806"/>
    </source>
</evidence>
<dbReference type="InterPro" id="IPR038726">
    <property type="entry name" value="PDDEXK_AddAB-type"/>
</dbReference>
<keyword evidence="3 15" id="KW-0547">Nucleotide-binding</keyword>
<comment type="similarity">
    <text evidence="1">Belongs to the helicase family. UvrD subfamily.</text>
</comment>
<evidence type="ECO:0000259" key="17">
    <source>
        <dbReference type="PROSITE" id="PS51217"/>
    </source>
</evidence>
<dbReference type="PROSITE" id="PS51217">
    <property type="entry name" value="UVRD_HELICASE_CTER"/>
    <property type="match status" value="1"/>
</dbReference>
<accession>A0A1F6A7F0</accession>
<reference evidence="18 19" key="1">
    <citation type="journal article" date="2016" name="Nat. Commun.">
        <title>Thousands of microbial genomes shed light on interconnected biogeochemical processes in an aquifer system.</title>
        <authorList>
            <person name="Anantharaman K."/>
            <person name="Brown C.T."/>
            <person name="Hug L.A."/>
            <person name="Sharon I."/>
            <person name="Castelle C.J."/>
            <person name="Probst A.J."/>
            <person name="Thomas B.C."/>
            <person name="Singh A."/>
            <person name="Wilkins M.J."/>
            <person name="Karaoz U."/>
            <person name="Brodie E.L."/>
            <person name="Williams K.H."/>
            <person name="Hubbard S.S."/>
            <person name="Banfield J.F."/>
        </authorList>
    </citation>
    <scope>NUCLEOTIDE SEQUENCE [LARGE SCALE GENOMIC DNA]</scope>
</reference>
<evidence type="ECO:0000256" key="10">
    <source>
        <dbReference type="ARBA" id="ARBA00023204"/>
    </source>
</evidence>
<evidence type="ECO:0000256" key="11">
    <source>
        <dbReference type="ARBA" id="ARBA00023235"/>
    </source>
</evidence>
<dbReference type="SUPFAM" id="SSF52980">
    <property type="entry name" value="Restriction endonuclease-like"/>
    <property type="match status" value="1"/>
</dbReference>
<dbReference type="GO" id="GO:0005524">
    <property type="term" value="F:ATP binding"/>
    <property type="evidence" value="ECO:0007669"/>
    <property type="project" value="UniProtKB-UniRule"/>
</dbReference>
<dbReference type="GO" id="GO:0003677">
    <property type="term" value="F:DNA binding"/>
    <property type="evidence" value="ECO:0007669"/>
    <property type="project" value="UniProtKB-KW"/>
</dbReference>
<dbReference type="InterPro" id="IPR014017">
    <property type="entry name" value="DNA_helicase_UvrD-like_C"/>
</dbReference>
<evidence type="ECO:0000256" key="9">
    <source>
        <dbReference type="ARBA" id="ARBA00023125"/>
    </source>
</evidence>
<dbReference type="EMBL" id="MFJN01000046">
    <property type="protein sequence ID" value="OGG20474.1"/>
    <property type="molecule type" value="Genomic_DNA"/>
</dbReference>
<keyword evidence="4" id="KW-0227">DNA damage</keyword>
<feature type="binding site" evidence="15">
    <location>
        <begin position="25"/>
        <end position="32"/>
    </location>
    <ligand>
        <name>ATP</name>
        <dbReference type="ChEBI" id="CHEBI:30616"/>
    </ligand>
</feature>
<evidence type="ECO:0000256" key="7">
    <source>
        <dbReference type="ARBA" id="ARBA00022839"/>
    </source>
</evidence>
<dbReference type="Gene3D" id="3.90.320.10">
    <property type="match status" value="1"/>
</dbReference>
<keyword evidence="11" id="KW-0413">Isomerase</keyword>
<feature type="domain" description="UvrD-like helicase C-terminal" evidence="17">
    <location>
        <begin position="316"/>
        <end position="616"/>
    </location>
</feature>
<comment type="catalytic activity">
    <reaction evidence="12">
        <text>Couples ATP hydrolysis with the unwinding of duplex DNA by translocating in the 3'-5' direction.</text>
        <dbReference type="EC" id="5.6.2.4"/>
    </reaction>
</comment>
<evidence type="ECO:0000256" key="1">
    <source>
        <dbReference type="ARBA" id="ARBA00009922"/>
    </source>
</evidence>
<comment type="catalytic activity">
    <reaction evidence="14">
        <text>ATP + H2O = ADP + phosphate + H(+)</text>
        <dbReference type="Rhea" id="RHEA:13065"/>
        <dbReference type="ChEBI" id="CHEBI:15377"/>
        <dbReference type="ChEBI" id="CHEBI:15378"/>
        <dbReference type="ChEBI" id="CHEBI:30616"/>
        <dbReference type="ChEBI" id="CHEBI:43474"/>
        <dbReference type="ChEBI" id="CHEBI:456216"/>
        <dbReference type="EC" id="5.6.2.4"/>
    </reaction>
</comment>
<dbReference type="Pfam" id="PF00580">
    <property type="entry name" value="UvrD-helicase"/>
    <property type="match status" value="1"/>
</dbReference>
<evidence type="ECO:0000313" key="19">
    <source>
        <dbReference type="Proteomes" id="UP000177092"/>
    </source>
</evidence>
<name>A0A1F6A7F0_9BACT</name>
<keyword evidence="9" id="KW-0238">DNA-binding</keyword>
<dbReference type="Pfam" id="PF12705">
    <property type="entry name" value="PDDEXK_1"/>
    <property type="match status" value="1"/>
</dbReference>
<comment type="caution">
    <text evidence="18">The sequence shown here is derived from an EMBL/GenBank/DDBJ whole genome shotgun (WGS) entry which is preliminary data.</text>
</comment>
<keyword evidence="6 15" id="KW-0347">Helicase</keyword>
<dbReference type="EC" id="5.6.2.4" evidence="13"/>
<proteinExistence type="inferred from homology"/>